<feature type="region of interest" description="Disordered" evidence="8">
    <location>
        <begin position="262"/>
        <end position="294"/>
    </location>
</feature>
<accession>A0AAN7YBV7</accession>
<evidence type="ECO:0000256" key="4">
    <source>
        <dbReference type="ARBA" id="ARBA00023239"/>
    </source>
</evidence>
<dbReference type="CDD" id="cd22363">
    <property type="entry name" value="tRNA-intron_lyase_C"/>
    <property type="match status" value="1"/>
</dbReference>
<dbReference type="PANTHER" id="PTHR21227:SF0">
    <property type="entry name" value="TRNA-SPLICING ENDONUCLEASE SUBUNIT SEN2"/>
    <property type="match status" value="1"/>
</dbReference>
<comment type="catalytic activity">
    <reaction evidence="6">
        <text>pretRNA = a 3'-half-tRNA molecule with a 5'-OH end + a 5'-half-tRNA molecule with a 2',3'-cyclic phosphate end + an intron with a 2',3'-cyclic phosphate and a 5'-hydroxyl terminus.</text>
        <dbReference type="EC" id="4.6.1.16"/>
    </reaction>
</comment>
<feature type="active site" evidence="7">
    <location>
        <position position="454"/>
    </location>
</feature>
<feature type="domain" description="tRNA intron endonuclease catalytic" evidence="9">
    <location>
        <begin position="416"/>
        <end position="510"/>
    </location>
</feature>
<dbReference type="FunFam" id="3.40.1350.10:FF:000007">
    <property type="entry name" value="tRNA-splicing endonuclease subunit Sen2"/>
    <property type="match status" value="1"/>
</dbReference>
<evidence type="ECO:0000256" key="6">
    <source>
        <dbReference type="ARBA" id="ARBA00034031"/>
    </source>
</evidence>
<comment type="caution">
    <text evidence="10">The sequence shown here is derived from an EMBL/GenBank/DDBJ whole genome shotgun (WGS) entry which is preliminary data.</text>
</comment>
<dbReference type="PIRSF" id="PIRSF011789">
    <property type="entry name" value="tRNA_splic_SEN2"/>
    <property type="match status" value="1"/>
</dbReference>
<evidence type="ECO:0000313" key="11">
    <source>
        <dbReference type="Proteomes" id="UP001309876"/>
    </source>
</evidence>
<dbReference type="GO" id="GO:0000214">
    <property type="term" value="C:tRNA-intron endonuclease complex"/>
    <property type="evidence" value="ECO:0007669"/>
    <property type="project" value="InterPro"/>
</dbReference>
<keyword evidence="10" id="KW-0255">Endonuclease</keyword>
<evidence type="ECO:0000259" key="9">
    <source>
        <dbReference type="Pfam" id="PF01974"/>
    </source>
</evidence>
<dbReference type="EMBL" id="JAVRRJ010000002">
    <property type="protein sequence ID" value="KAK5087795.1"/>
    <property type="molecule type" value="Genomic_DNA"/>
</dbReference>
<keyword evidence="11" id="KW-1185">Reference proteome</keyword>
<keyword evidence="3" id="KW-0819">tRNA processing</keyword>
<dbReference type="PANTHER" id="PTHR21227">
    <property type="entry name" value="TRNA-SPLICING ENDONUCLEASE SUBUNIT SEN2"/>
    <property type="match status" value="1"/>
</dbReference>
<comment type="similarity">
    <text evidence="1">Belongs to the tRNA-intron endonuclease family.</text>
</comment>
<evidence type="ECO:0000256" key="8">
    <source>
        <dbReference type="SAM" id="MobiDB-lite"/>
    </source>
</evidence>
<protein>
    <recommendedName>
        <fullName evidence="2">tRNA-intron lyase</fullName>
        <ecNumber evidence="2">4.6.1.16</ecNumber>
    </recommendedName>
    <alternativeName>
        <fullName evidence="5">tRNA-intron endonuclease Sen2</fullName>
    </alternativeName>
</protein>
<dbReference type="GO" id="GO:0000213">
    <property type="term" value="F:tRNA-intron lyase activity"/>
    <property type="evidence" value="ECO:0007669"/>
    <property type="project" value="UniProtKB-EC"/>
</dbReference>
<gene>
    <name evidence="10" type="primary">SEN2</name>
    <name evidence="10" type="ORF">LTR05_002010</name>
</gene>
<feature type="active site" evidence="7">
    <location>
        <position position="503"/>
    </location>
</feature>
<sequence length="552" mass="62500">MSEVTIHPRPIGRTGAQKKNSMRGGRRPNYNIIHRNLLPVEVHPLPPLIPHNPLSLVSIALSYIISVLAPPKRKVYKGYFSSATSSIHITNHETQRALWEQGFFGRGSLSRSEPTWLETRKKEGVTAEENTDKRRRERRNFKIERAKVEQAGIEKDLTSSKYEERRPRQIPQIPRSVPNVENLKTNAHDMHGIDGILNSLLPRRDPTLPQFRPDATEKPSIIAIPSPKILDLKEEDGMLRENGHVNGSANGAIDGFEDWKKAMDRNGLPTPPSTSPPSETSQAEKFDRPVRKLQRQKTVRFSPTIEAREFDLSSPVISPIKAPGSSLAQENKTLQKVQQIDNAIKENNQEHLQISLEEAFFLTYSLGILEVHPSPSTDPEHSGEALPPSSLLSLFRRHSFFPPRSLSVASEPDDPFMLSYAAYHHFRSMGWVVRSGIKFGVDYLLYNRGPAFSHAEFAVIIIPSYSDPHWSDTEQQKKSMESKTRKSWWWLHGINRVQAQVLKSLVLCYVEVPPPSALKVERGAAADIGALFSKYTVRDVNVKRWTPNRSRD</sequence>
<feature type="region of interest" description="Disordered" evidence="8">
    <location>
        <begin position="1"/>
        <end position="27"/>
    </location>
</feature>
<evidence type="ECO:0000313" key="10">
    <source>
        <dbReference type="EMBL" id="KAK5087795.1"/>
    </source>
</evidence>
<dbReference type="Gene3D" id="3.40.1350.10">
    <property type="match status" value="1"/>
</dbReference>
<dbReference type="SUPFAM" id="SSF53032">
    <property type="entry name" value="tRNA-intron endonuclease catalytic domain-like"/>
    <property type="match status" value="1"/>
</dbReference>
<dbReference type="GO" id="GO:0000379">
    <property type="term" value="P:tRNA-type intron splice site recognition and cleavage"/>
    <property type="evidence" value="ECO:0007669"/>
    <property type="project" value="TreeGrafter"/>
</dbReference>
<dbReference type="GO" id="GO:0005737">
    <property type="term" value="C:cytoplasm"/>
    <property type="evidence" value="ECO:0007669"/>
    <property type="project" value="TreeGrafter"/>
</dbReference>
<dbReference type="EC" id="4.6.1.16" evidence="2"/>
<keyword evidence="10" id="KW-0540">Nuclease</keyword>
<evidence type="ECO:0000256" key="2">
    <source>
        <dbReference type="ARBA" id="ARBA00012573"/>
    </source>
</evidence>
<dbReference type="InterPro" id="IPR006677">
    <property type="entry name" value="tRNA_intron_Endonuc_cat-like"/>
</dbReference>
<proteinExistence type="inferred from homology"/>
<organism evidence="10 11">
    <name type="scientific">Lithohypha guttulata</name>
    <dbReference type="NCBI Taxonomy" id="1690604"/>
    <lineage>
        <taxon>Eukaryota</taxon>
        <taxon>Fungi</taxon>
        <taxon>Dikarya</taxon>
        <taxon>Ascomycota</taxon>
        <taxon>Pezizomycotina</taxon>
        <taxon>Eurotiomycetes</taxon>
        <taxon>Chaetothyriomycetidae</taxon>
        <taxon>Chaetothyriales</taxon>
        <taxon>Trichomeriaceae</taxon>
        <taxon>Lithohypha</taxon>
    </lineage>
</organism>
<evidence type="ECO:0000256" key="3">
    <source>
        <dbReference type="ARBA" id="ARBA00022694"/>
    </source>
</evidence>
<dbReference type="AlphaFoldDB" id="A0AAN7YBV7"/>
<dbReference type="InterPro" id="IPR036167">
    <property type="entry name" value="tRNA_intron_Endo_cat-like_sf"/>
</dbReference>
<evidence type="ECO:0000256" key="5">
    <source>
        <dbReference type="ARBA" id="ARBA00032432"/>
    </source>
</evidence>
<dbReference type="GO" id="GO:0003676">
    <property type="term" value="F:nucleic acid binding"/>
    <property type="evidence" value="ECO:0007669"/>
    <property type="project" value="InterPro"/>
</dbReference>
<dbReference type="InterPro" id="IPR011856">
    <property type="entry name" value="tRNA_endonuc-like_dom_sf"/>
</dbReference>
<evidence type="ECO:0000256" key="1">
    <source>
        <dbReference type="ARBA" id="ARBA00008078"/>
    </source>
</evidence>
<dbReference type="Pfam" id="PF01974">
    <property type="entry name" value="tRNA_int_endo"/>
    <property type="match status" value="1"/>
</dbReference>
<evidence type="ECO:0000256" key="7">
    <source>
        <dbReference type="PIRSR" id="PIRSR011789-1"/>
    </source>
</evidence>
<feature type="active site" evidence="7">
    <location>
        <position position="446"/>
    </location>
</feature>
<dbReference type="Proteomes" id="UP001309876">
    <property type="component" value="Unassembled WGS sequence"/>
</dbReference>
<reference evidence="10 11" key="1">
    <citation type="submission" date="2023-08" db="EMBL/GenBank/DDBJ databases">
        <title>Black Yeasts Isolated from many extreme environments.</title>
        <authorList>
            <person name="Coleine C."/>
            <person name="Stajich J.E."/>
            <person name="Selbmann L."/>
        </authorList>
    </citation>
    <scope>NUCLEOTIDE SEQUENCE [LARGE SCALE GENOMIC DNA]</scope>
    <source>
        <strain evidence="10 11">CCFEE 5910</strain>
    </source>
</reference>
<dbReference type="NCBIfam" id="TIGR00324">
    <property type="entry name" value="endA"/>
    <property type="match status" value="1"/>
</dbReference>
<keyword evidence="10" id="KW-0378">Hydrolase</keyword>
<name>A0AAN7YBV7_9EURO</name>
<keyword evidence="4 10" id="KW-0456">Lyase</keyword>
<dbReference type="InterPro" id="IPR016589">
    <property type="entry name" value="tRNA_splic_SEN2"/>
</dbReference>
<dbReference type="InterPro" id="IPR006676">
    <property type="entry name" value="tRNA_splic"/>
</dbReference>